<evidence type="ECO:0008006" key="5">
    <source>
        <dbReference type="Google" id="ProtNLM"/>
    </source>
</evidence>
<dbReference type="Gene3D" id="1.25.40.10">
    <property type="entry name" value="Tetratricopeptide repeat domain"/>
    <property type="match status" value="1"/>
</dbReference>
<evidence type="ECO:0000313" key="4">
    <source>
        <dbReference type="Proteomes" id="UP000308267"/>
    </source>
</evidence>
<protein>
    <recommendedName>
        <fullName evidence="5">General transcription factor 3C polypeptide 3</fullName>
    </recommendedName>
</protein>
<dbReference type="InterPro" id="IPR011990">
    <property type="entry name" value="TPR-like_helical_dom_sf"/>
</dbReference>
<name>A0A4S2MDJ9_OPIFE</name>
<feature type="compositionally biased region" description="Polar residues" evidence="2">
    <location>
        <begin position="578"/>
        <end position="587"/>
    </location>
</feature>
<feature type="compositionally biased region" description="Basic residues" evidence="2">
    <location>
        <begin position="162"/>
        <end position="174"/>
    </location>
</feature>
<dbReference type="SUPFAM" id="SSF48452">
    <property type="entry name" value="TPR-like"/>
    <property type="match status" value="2"/>
</dbReference>
<dbReference type="GO" id="GO:0006383">
    <property type="term" value="P:transcription by RNA polymerase III"/>
    <property type="evidence" value="ECO:0007669"/>
    <property type="project" value="InterPro"/>
</dbReference>
<dbReference type="SMART" id="SM00028">
    <property type="entry name" value="TPR"/>
    <property type="match status" value="5"/>
</dbReference>
<dbReference type="InterPro" id="IPR039340">
    <property type="entry name" value="Tfc4/TFIIIC-102/Sfc4"/>
</dbReference>
<feature type="region of interest" description="Disordered" evidence="2">
    <location>
        <begin position="111"/>
        <end position="174"/>
    </location>
</feature>
<dbReference type="Pfam" id="PF13181">
    <property type="entry name" value="TPR_8"/>
    <property type="match status" value="2"/>
</dbReference>
<evidence type="ECO:0000256" key="1">
    <source>
        <dbReference type="PROSITE-ProRule" id="PRU00339"/>
    </source>
</evidence>
<proteinExistence type="predicted"/>
<dbReference type="PANTHER" id="PTHR23082">
    <property type="entry name" value="TRANSCRIPTION INITIATION FACTOR IIIC TFIIIC , POLYPEPTIDE 3-RELATED"/>
    <property type="match status" value="1"/>
</dbReference>
<feature type="region of interest" description="Disordered" evidence="2">
    <location>
        <begin position="554"/>
        <end position="617"/>
    </location>
</feature>
<dbReference type="Proteomes" id="UP000308267">
    <property type="component" value="Unassembled WGS sequence"/>
</dbReference>
<feature type="compositionally biased region" description="Acidic residues" evidence="2">
    <location>
        <begin position="131"/>
        <end position="153"/>
    </location>
</feature>
<organism evidence="3 4">
    <name type="scientific">Opisthorchis felineus</name>
    <dbReference type="NCBI Taxonomy" id="147828"/>
    <lineage>
        <taxon>Eukaryota</taxon>
        <taxon>Metazoa</taxon>
        <taxon>Spiralia</taxon>
        <taxon>Lophotrochozoa</taxon>
        <taxon>Platyhelminthes</taxon>
        <taxon>Trematoda</taxon>
        <taxon>Digenea</taxon>
        <taxon>Opisthorchiida</taxon>
        <taxon>Opisthorchiata</taxon>
        <taxon>Opisthorchiidae</taxon>
        <taxon>Opisthorchis</taxon>
    </lineage>
</organism>
<gene>
    <name evidence="3" type="ORF">CRM22_001745</name>
</gene>
<dbReference type="STRING" id="147828.A0A4S2MDJ9"/>
<dbReference type="AlphaFoldDB" id="A0A4S2MDJ9"/>
<evidence type="ECO:0000313" key="3">
    <source>
        <dbReference type="EMBL" id="TGZ73029.1"/>
    </source>
</evidence>
<comment type="caution">
    <text evidence="3">The sequence shown here is derived from an EMBL/GenBank/DDBJ whole genome shotgun (WGS) entry which is preliminary data.</text>
</comment>
<sequence length="997" mass="113759">MLNTKATEVKLTQGRQCKDRKIPLMDDSLSTDYDFHGTSLVDQELQIVDLDSFITTGYELSCDLDALGVDDVPEFPDDGRFLNDLIPDESLYSRYLNGLITFDELMREMHRKESCPQQRTRGSRRAQGADDIGDDAEEEGEEEISESTDDSSDPEYVPSKEQRRRKARKKRAPKNRLSVELAQYLGEAERFLNNDQFDEAEEICRTIIASAPNSSPPYVVLAEIYYRRGDHEKSTEYMFEAAQRNPGDTSLWLSLIDFAEEKNDLALAMHYTKLALRGDRQNSDIRRRLIQYYERVGQSRSALMLRLSALSVTPEPSGEKQFQLARTLADEFFKLMDRPSSIRAYESAFEKYPDSGTDADKNTTLSMMLQLRKYENALKFLLRYCNVSITTEAGKPLRWDRLAEQLKHPNKYTNLTFPETTPPELYMKLFLILIHLKLSAICIPFVRASLTEENAEKHFDWLLDIIKSFRTYGLHSAAGEMLLKLTILESAKQLPLVWTMLAEVQVELGQVEKAISSYRHVLDTLAPRHTEARVALGGLLKRVGRHEEALDLMAPSNVISGQSSSRSTKRPSEVPSPLSKSKNSNRPNKLRESQSGAMPFEPSDTSDQEHRDRDDDDDFAVEQAKRDAKWLKTSSAVSDASLLSNDPVAYRIAFERCKMLDHPDSTHQFMDEAWNVLFTDVARLCGPDWAELAVILDNSRLRARLMSRLGTNDNSCKLVTSRTHGLKERNVTTADIWSLYLRLIGMLMAEMPNTLAHLEAAAIWGGLLPAIYNDESRRAAASNLLISSCLVGHNGTPAYFKLREIYKKWSHQNQYWNLMNIAILLARDFRQCRLLDRFSEDCRYPLGIISNNDCIVRGSHRLAIARLIGLREQYPHDPLIALLLGVGFLGVSLHKHIASHHPPVLQGLGFLNEYRRLRGYCQEVYYNIARFCHQLMLCHIAIEYYEKVLKMEPVGDTEEEKALTDLRSEAAFNLALIYRSNGNRAMAHHLIQSYLVI</sequence>
<dbReference type="GO" id="GO:0000127">
    <property type="term" value="C:transcription factor TFIIIC complex"/>
    <property type="evidence" value="ECO:0007669"/>
    <property type="project" value="TreeGrafter"/>
</dbReference>
<reference evidence="3 4" key="1">
    <citation type="journal article" date="2019" name="BMC Genomics">
        <title>New insights from Opisthorchis felineus genome: update on genomics of the epidemiologically important liver flukes.</title>
        <authorList>
            <person name="Ershov N.I."/>
            <person name="Mordvinov V.A."/>
            <person name="Prokhortchouk E.B."/>
            <person name="Pakharukova M.Y."/>
            <person name="Gunbin K.V."/>
            <person name="Ustyantsev K."/>
            <person name="Genaev M.A."/>
            <person name="Blinov A.G."/>
            <person name="Mazur A."/>
            <person name="Boulygina E."/>
            <person name="Tsygankova S."/>
            <person name="Khrameeva E."/>
            <person name="Chekanov N."/>
            <person name="Fan G."/>
            <person name="Xiao A."/>
            <person name="Zhang H."/>
            <person name="Xu X."/>
            <person name="Yang H."/>
            <person name="Solovyev V."/>
            <person name="Lee S.M."/>
            <person name="Liu X."/>
            <person name="Afonnikov D.A."/>
            <person name="Skryabin K.G."/>
        </authorList>
    </citation>
    <scope>NUCLEOTIDE SEQUENCE [LARGE SCALE GENOMIC DNA]</scope>
    <source>
        <strain evidence="3">AK-0245</strain>
        <tissue evidence="3">Whole organism</tissue>
    </source>
</reference>
<feature type="compositionally biased region" description="Polar residues" evidence="2">
    <location>
        <begin position="557"/>
        <end position="566"/>
    </location>
</feature>
<evidence type="ECO:0000256" key="2">
    <source>
        <dbReference type="SAM" id="MobiDB-lite"/>
    </source>
</evidence>
<dbReference type="EMBL" id="SJOL01003083">
    <property type="protein sequence ID" value="TGZ73029.1"/>
    <property type="molecule type" value="Genomic_DNA"/>
</dbReference>
<feature type="repeat" description="TPR" evidence="1">
    <location>
        <begin position="215"/>
        <end position="248"/>
    </location>
</feature>
<dbReference type="PROSITE" id="PS50005">
    <property type="entry name" value="TPR"/>
    <property type="match status" value="1"/>
</dbReference>
<keyword evidence="4" id="KW-1185">Reference proteome</keyword>
<dbReference type="PANTHER" id="PTHR23082:SF0">
    <property type="entry name" value="GENERAL TRANSCRIPTION FACTOR 3C POLYPEPTIDE 3"/>
    <property type="match status" value="1"/>
</dbReference>
<keyword evidence="1" id="KW-0802">TPR repeat</keyword>
<accession>A0A4S2MDJ9</accession>
<dbReference type="InterPro" id="IPR019734">
    <property type="entry name" value="TPR_rpt"/>
</dbReference>
<dbReference type="OrthoDB" id="10256606at2759"/>